<evidence type="ECO:0000313" key="2">
    <source>
        <dbReference type="Proteomes" id="UP001164693"/>
    </source>
</evidence>
<organism evidence="1 2">
    <name type="scientific">Jatrophihabitans cynanchi</name>
    <dbReference type="NCBI Taxonomy" id="2944128"/>
    <lineage>
        <taxon>Bacteria</taxon>
        <taxon>Bacillati</taxon>
        <taxon>Actinomycetota</taxon>
        <taxon>Actinomycetes</taxon>
        <taxon>Jatrophihabitantales</taxon>
        <taxon>Jatrophihabitantaceae</taxon>
        <taxon>Jatrophihabitans</taxon>
    </lineage>
</organism>
<dbReference type="InterPro" id="IPR036412">
    <property type="entry name" value="HAD-like_sf"/>
</dbReference>
<dbReference type="PANTHER" id="PTHR10000">
    <property type="entry name" value="PHOSPHOSERINE PHOSPHATASE"/>
    <property type="match status" value="1"/>
</dbReference>
<dbReference type="Gene3D" id="3.40.50.1000">
    <property type="entry name" value="HAD superfamily/HAD-like"/>
    <property type="match status" value="1"/>
</dbReference>
<evidence type="ECO:0000313" key="1">
    <source>
        <dbReference type="EMBL" id="WAX55298.1"/>
    </source>
</evidence>
<keyword evidence="2" id="KW-1185">Reference proteome</keyword>
<dbReference type="SUPFAM" id="SSF56784">
    <property type="entry name" value="HAD-like"/>
    <property type="match status" value="1"/>
</dbReference>
<dbReference type="EMBL" id="CP097463">
    <property type="protein sequence ID" value="WAX55298.1"/>
    <property type="molecule type" value="Genomic_DNA"/>
</dbReference>
<keyword evidence="1" id="KW-0378">Hydrolase</keyword>
<proteinExistence type="predicted"/>
<reference evidence="1" key="1">
    <citation type="submission" date="2022-05" db="EMBL/GenBank/DDBJ databases">
        <title>Jatrophihabitans sp. SB3-54 whole genome sequence.</title>
        <authorList>
            <person name="Suh M.K."/>
            <person name="Eom M.K."/>
            <person name="Kim J.S."/>
            <person name="Kim H.S."/>
            <person name="Do H.E."/>
            <person name="Shin Y.K."/>
            <person name="Lee J.-S."/>
        </authorList>
    </citation>
    <scope>NUCLEOTIDE SEQUENCE</scope>
    <source>
        <strain evidence="1">SB3-54</strain>
    </source>
</reference>
<dbReference type="RefSeq" id="WP_269441803.1">
    <property type="nucleotide sequence ID" value="NZ_CP097463.1"/>
</dbReference>
<name>A0ABY7JRW5_9ACTN</name>
<dbReference type="Gene3D" id="3.30.1240.10">
    <property type="match status" value="1"/>
</dbReference>
<dbReference type="GO" id="GO:0016787">
    <property type="term" value="F:hydrolase activity"/>
    <property type="evidence" value="ECO:0007669"/>
    <property type="project" value="UniProtKB-KW"/>
</dbReference>
<dbReference type="InterPro" id="IPR023214">
    <property type="entry name" value="HAD_sf"/>
</dbReference>
<dbReference type="PANTHER" id="PTHR10000:SF8">
    <property type="entry name" value="HAD SUPERFAMILY HYDROLASE-LIKE, TYPE 3"/>
    <property type="match status" value="1"/>
</dbReference>
<gene>
    <name evidence="1" type="ORF">M6B22_12135</name>
</gene>
<protein>
    <submittedName>
        <fullName evidence="1">Cof-type HAD-IIB family hydrolase</fullName>
    </submittedName>
</protein>
<sequence>MNPATAGNSIRMLATDLDGTLLRSDGTVSDRTRAALRAADDAGLLIAFVTGRPPRWLDEVIETTGHLGVAVGANGAVLYDLARELVLRAHFLQPPALAELARDLRAAFPDVQFAAEYGHGFAAEPGYVHDWQINPRADRQGRPIPPPVVGELTEILAQPAVKLLAKDRGADADDFLTLAGDVIGERASVTHSSSFGLLEIGAPGVTKASGLADLAGSHGISAAQIVAVGDMPNDVPMLVWAGTSYAVANAHPAAVAAAGAVLGSNDEDAVAVLIESLLAG</sequence>
<accession>A0ABY7JRW5</accession>
<dbReference type="Pfam" id="PF08282">
    <property type="entry name" value="Hydrolase_3"/>
    <property type="match status" value="1"/>
</dbReference>
<dbReference type="Proteomes" id="UP001164693">
    <property type="component" value="Chromosome"/>
</dbReference>